<comment type="caution">
    <text evidence="2">The sequence shown here is derived from an EMBL/GenBank/DDBJ whole genome shotgun (WGS) entry which is preliminary data.</text>
</comment>
<protein>
    <submittedName>
        <fullName evidence="2">PadR family transcriptional regulator</fullName>
    </submittedName>
</protein>
<dbReference type="Pfam" id="PF03551">
    <property type="entry name" value="PadR"/>
    <property type="match status" value="1"/>
</dbReference>
<dbReference type="SUPFAM" id="SSF46785">
    <property type="entry name" value="Winged helix' DNA-binding domain"/>
    <property type="match status" value="1"/>
</dbReference>
<keyword evidence="3" id="KW-1185">Reference proteome</keyword>
<proteinExistence type="predicted"/>
<evidence type="ECO:0000313" key="3">
    <source>
        <dbReference type="Proteomes" id="UP000241206"/>
    </source>
</evidence>
<evidence type="ECO:0000259" key="1">
    <source>
        <dbReference type="Pfam" id="PF03551"/>
    </source>
</evidence>
<feature type="domain" description="Transcription regulator PadR N-terminal" evidence="1">
    <location>
        <begin position="76"/>
        <end position="146"/>
    </location>
</feature>
<gene>
    <name evidence="2" type="ORF">CV103_19265</name>
</gene>
<dbReference type="RefSeq" id="WP_015460313.1">
    <property type="nucleotide sequence ID" value="NZ_PHHF01000076.1"/>
</dbReference>
<accession>A0A2T4HMZ7</accession>
<dbReference type="AlphaFoldDB" id="A0A2T4HMZ7"/>
<dbReference type="PANTHER" id="PTHR43252:SF7">
    <property type="entry name" value="TRANSCRIPTIONAL REGULATOR YQJI"/>
    <property type="match status" value="1"/>
</dbReference>
<reference evidence="2 3" key="1">
    <citation type="submission" date="2017-11" db="EMBL/GenBank/DDBJ databases">
        <title>Sphingomonas oleivorans sp. nov., isolated from oil-contaminated soil.</title>
        <authorList>
            <person name="Wang L."/>
            <person name="Chen L."/>
        </authorList>
    </citation>
    <scope>NUCLEOTIDE SEQUENCE [LARGE SCALE GENOMIC DNA]</scope>
    <source>
        <strain evidence="2 3">K101</strain>
    </source>
</reference>
<dbReference type="InterPro" id="IPR036388">
    <property type="entry name" value="WH-like_DNA-bd_sf"/>
</dbReference>
<name>A0A2T4HMZ7_9SPHN</name>
<evidence type="ECO:0000313" key="2">
    <source>
        <dbReference type="EMBL" id="PTD17136.1"/>
    </source>
</evidence>
<dbReference type="Proteomes" id="UP000241206">
    <property type="component" value="Unassembled WGS sequence"/>
</dbReference>
<organism evidence="2 3">
    <name type="scientific">Edaphosphingomonas fennica</name>
    <dbReference type="NCBI Taxonomy" id="114404"/>
    <lineage>
        <taxon>Bacteria</taxon>
        <taxon>Pseudomonadati</taxon>
        <taxon>Pseudomonadota</taxon>
        <taxon>Alphaproteobacteria</taxon>
        <taxon>Sphingomonadales</taxon>
        <taxon>Rhizorhabdaceae</taxon>
        <taxon>Edaphosphingomonas</taxon>
    </lineage>
</organism>
<dbReference type="PANTHER" id="PTHR43252">
    <property type="entry name" value="TRANSCRIPTIONAL REGULATOR YQJI"/>
    <property type="match status" value="1"/>
</dbReference>
<dbReference type="InterPro" id="IPR036390">
    <property type="entry name" value="WH_DNA-bd_sf"/>
</dbReference>
<dbReference type="EMBL" id="PHHF01000076">
    <property type="protein sequence ID" value="PTD17136.1"/>
    <property type="molecule type" value="Genomic_DNA"/>
</dbReference>
<sequence length="215" mass="23681">MRFGFGFHEGHGRRGRGGHFGPGFEGGREFGHEFGRHGGPRGFRGGRFAMAWGLEGEEGGGRRRRVFDGGELRLVLLKLIGDQPRHGYDLIRAIEELTGGAYAPSPGVVYPTVTLLQDMDLIAEAEAEGNRKAFAITEAGTAHLAERQAEVEALFARLAGLAEERGRPDVMAVRRAMHNLHVVLRHRLSRPDVTTETIHDAVALIDEVARKIERM</sequence>
<dbReference type="Gene3D" id="1.10.10.10">
    <property type="entry name" value="Winged helix-like DNA-binding domain superfamily/Winged helix DNA-binding domain"/>
    <property type="match status" value="1"/>
</dbReference>
<dbReference type="InterPro" id="IPR005149">
    <property type="entry name" value="Tscrpt_reg_PadR_N"/>
</dbReference>